<evidence type="ECO:0000313" key="1">
    <source>
        <dbReference type="EMBL" id="KAJ8674921.1"/>
    </source>
</evidence>
<organism evidence="1 2">
    <name type="scientific">Eretmocerus hayati</name>
    <dbReference type="NCBI Taxonomy" id="131215"/>
    <lineage>
        <taxon>Eukaryota</taxon>
        <taxon>Metazoa</taxon>
        <taxon>Ecdysozoa</taxon>
        <taxon>Arthropoda</taxon>
        <taxon>Hexapoda</taxon>
        <taxon>Insecta</taxon>
        <taxon>Pterygota</taxon>
        <taxon>Neoptera</taxon>
        <taxon>Endopterygota</taxon>
        <taxon>Hymenoptera</taxon>
        <taxon>Apocrita</taxon>
        <taxon>Proctotrupomorpha</taxon>
        <taxon>Chalcidoidea</taxon>
        <taxon>Aphelinidae</taxon>
        <taxon>Aphelininae</taxon>
        <taxon>Eretmocerus</taxon>
    </lineage>
</organism>
<sequence length="258" mass="29101">MVFRISLYLRQQLKNEILNRNLNEEYTFIFSDEITSVLRQKRTINGKIVQDRAYPCIVSLDNKRSGNVCGGIMISRRLVLTAAHCIEQVDYVRVFEYATSRRQKYEVSQMIVHPSFLPDSKSYQDIGLIVLSKPVKDAHVIQLPPKNLDVPTGANASAFGWGTIEDGSVSKDLRKVDLPITYAGSCTIEDQFNAHWICTESKQSDICDGDSGGPLLWNTYVVGIASMVLGECRTGVPSIFTKVAAYRDWIDKYISEYQ</sequence>
<name>A0ACC2NWE1_9HYME</name>
<protein>
    <submittedName>
        <fullName evidence="1">Uncharacterized protein</fullName>
    </submittedName>
</protein>
<comment type="caution">
    <text evidence="1">The sequence shown here is derived from an EMBL/GenBank/DDBJ whole genome shotgun (WGS) entry which is preliminary data.</text>
</comment>
<reference evidence="1" key="1">
    <citation type="submission" date="2023-04" db="EMBL/GenBank/DDBJ databases">
        <title>A chromosome-level genome assembly of the parasitoid wasp Eretmocerus hayati.</title>
        <authorList>
            <person name="Zhong Y."/>
            <person name="Liu S."/>
            <person name="Liu Y."/>
        </authorList>
    </citation>
    <scope>NUCLEOTIDE SEQUENCE</scope>
    <source>
        <strain evidence="1">ZJU_SS_LIU_2023</strain>
    </source>
</reference>
<evidence type="ECO:0000313" key="2">
    <source>
        <dbReference type="Proteomes" id="UP001239111"/>
    </source>
</evidence>
<keyword evidence="2" id="KW-1185">Reference proteome</keyword>
<accession>A0ACC2NWE1</accession>
<gene>
    <name evidence="1" type="ORF">QAD02_010707</name>
</gene>
<proteinExistence type="predicted"/>
<dbReference type="EMBL" id="CM056742">
    <property type="protein sequence ID" value="KAJ8674921.1"/>
    <property type="molecule type" value="Genomic_DNA"/>
</dbReference>
<dbReference type="Proteomes" id="UP001239111">
    <property type="component" value="Chromosome 2"/>
</dbReference>